<dbReference type="NCBIfam" id="NF009489">
    <property type="entry name" value="PRK12851.1"/>
    <property type="match status" value="1"/>
</dbReference>
<dbReference type="EMBL" id="LT907975">
    <property type="protein sequence ID" value="SOB58319.1"/>
    <property type="molecule type" value="Genomic_DNA"/>
</dbReference>
<name>A0A2C8F7A9_9BACT</name>
<dbReference type="Gene3D" id="1.10.560.10">
    <property type="entry name" value="GroEL-like equatorial domain"/>
    <property type="match status" value="1"/>
</dbReference>
<dbReference type="InterPro" id="IPR027413">
    <property type="entry name" value="GROEL-like_equatorial_sf"/>
</dbReference>
<dbReference type="Gene3D" id="3.50.7.10">
    <property type="entry name" value="GroEL"/>
    <property type="match status" value="1"/>
</dbReference>
<dbReference type="OrthoDB" id="9766614at2"/>
<dbReference type="GO" id="GO:0016853">
    <property type="term" value="F:isomerase activity"/>
    <property type="evidence" value="ECO:0007669"/>
    <property type="project" value="UniProtKB-KW"/>
</dbReference>
<dbReference type="CDD" id="cd03344">
    <property type="entry name" value="GroEL"/>
    <property type="match status" value="1"/>
</dbReference>
<feature type="binding site" evidence="6">
    <location>
        <position position="50"/>
    </location>
    <ligand>
        <name>ATP</name>
        <dbReference type="ChEBI" id="CHEBI:30616"/>
    </ligand>
</feature>
<reference evidence="10" key="1">
    <citation type="submission" date="2017-09" db="EMBL/GenBank/DDBJ databases">
        <authorList>
            <person name="Regsiter A."/>
            <person name="William W."/>
        </authorList>
    </citation>
    <scope>NUCLEOTIDE SEQUENCE [LARGE SCALE GENOMIC DNA]</scope>
    <source>
        <strain evidence="10">500-1</strain>
    </source>
</reference>
<evidence type="ECO:0000256" key="2">
    <source>
        <dbReference type="ARBA" id="ARBA00022741"/>
    </source>
</evidence>
<feature type="binding site" evidence="6">
    <location>
        <position position="494"/>
    </location>
    <ligand>
        <name>ATP</name>
        <dbReference type="ChEBI" id="CHEBI:30616"/>
    </ligand>
</feature>
<dbReference type="KEGG" id="pprf:DPRO_1425"/>
<evidence type="ECO:0000256" key="7">
    <source>
        <dbReference type="RuleBase" id="RU000418"/>
    </source>
</evidence>
<evidence type="ECO:0000256" key="8">
    <source>
        <dbReference type="RuleBase" id="RU000419"/>
    </source>
</evidence>
<dbReference type="NCBIfam" id="NF009487">
    <property type="entry name" value="PRK12849.1"/>
    <property type="match status" value="1"/>
</dbReference>
<dbReference type="Pfam" id="PF00118">
    <property type="entry name" value="Cpn60_TCP1"/>
    <property type="match status" value="1"/>
</dbReference>
<comment type="function">
    <text evidence="6 8">Together with its co-chaperonin GroES, plays an essential role in assisting protein folding. The GroEL-GroES system forms a nano-cage that allows encapsulation of the non-native substrate proteins and provides a physical environment optimized to promote and accelerate protein folding.</text>
</comment>
<evidence type="ECO:0000313" key="9">
    <source>
        <dbReference type="EMBL" id="SOB58319.1"/>
    </source>
</evidence>
<dbReference type="GO" id="GO:0005524">
    <property type="term" value="F:ATP binding"/>
    <property type="evidence" value="ECO:0007669"/>
    <property type="project" value="UniProtKB-UniRule"/>
</dbReference>
<dbReference type="PROSITE" id="PS00296">
    <property type="entry name" value="CHAPERONINS_CPN60"/>
    <property type="match status" value="1"/>
</dbReference>
<dbReference type="RefSeq" id="WP_097011397.1">
    <property type="nucleotide sequence ID" value="NZ_LT907975.1"/>
</dbReference>
<dbReference type="AlphaFoldDB" id="A0A2C8F7A9"/>
<dbReference type="SUPFAM" id="SSF52029">
    <property type="entry name" value="GroEL apical domain-like"/>
    <property type="match status" value="1"/>
</dbReference>
<keyword evidence="6" id="KW-0963">Cytoplasm</keyword>
<dbReference type="InterPro" id="IPR018370">
    <property type="entry name" value="Chaperonin_Cpn60_CS"/>
</dbReference>
<evidence type="ECO:0000313" key="10">
    <source>
        <dbReference type="Proteomes" id="UP000219215"/>
    </source>
</evidence>
<keyword evidence="4 6" id="KW-0143">Chaperone</keyword>
<proteinExistence type="inferred from homology"/>
<dbReference type="PANTHER" id="PTHR45633">
    <property type="entry name" value="60 KDA HEAT SHOCK PROTEIN, MITOCHONDRIAL"/>
    <property type="match status" value="1"/>
</dbReference>
<dbReference type="InterPro" id="IPR002423">
    <property type="entry name" value="Cpn60/GroEL/TCP-1"/>
</dbReference>
<keyword evidence="3 6" id="KW-0067">ATP-binding</keyword>
<dbReference type="InterPro" id="IPR027410">
    <property type="entry name" value="TCP-1-like_intermed_sf"/>
</dbReference>
<dbReference type="FunFam" id="3.50.7.10:FF:000001">
    <property type="entry name" value="60 kDa chaperonin"/>
    <property type="match status" value="1"/>
</dbReference>
<dbReference type="PRINTS" id="PR00298">
    <property type="entry name" value="CHAPERONIN60"/>
</dbReference>
<dbReference type="EC" id="5.6.1.7" evidence="6"/>
<evidence type="ECO:0000256" key="4">
    <source>
        <dbReference type="ARBA" id="ARBA00023186"/>
    </source>
</evidence>
<feature type="binding site" evidence="6">
    <location>
        <begin position="29"/>
        <end position="32"/>
    </location>
    <ligand>
        <name>ATP</name>
        <dbReference type="ChEBI" id="CHEBI:30616"/>
    </ligand>
</feature>
<keyword evidence="5 6" id="KW-0413">Isomerase</keyword>
<accession>A0A2C8F7A9</accession>
<dbReference type="NCBIfam" id="NF000592">
    <property type="entry name" value="PRK00013.1"/>
    <property type="match status" value="1"/>
</dbReference>
<dbReference type="InterPro" id="IPR027409">
    <property type="entry name" value="GroEL-like_apical_dom_sf"/>
</dbReference>
<organism evidence="9 10">
    <name type="scientific">Pseudodesulfovibrio profundus</name>
    <dbReference type="NCBI Taxonomy" id="57320"/>
    <lineage>
        <taxon>Bacteria</taxon>
        <taxon>Pseudomonadati</taxon>
        <taxon>Thermodesulfobacteriota</taxon>
        <taxon>Desulfovibrionia</taxon>
        <taxon>Desulfovibrionales</taxon>
        <taxon>Desulfovibrionaceae</taxon>
    </lineage>
</organism>
<dbReference type="GO" id="GO:0005737">
    <property type="term" value="C:cytoplasm"/>
    <property type="evidence" value="ECO:0007669"/>
    <property type="project" value="UniProtKB-SubCell"/>
</dbReference>
<dbReference type="SUPFAM" id="SSF48592">
    <property type="entry name" value="GroEL equatorial domain-like"/>
    <property type="match status" value="1"/>
</dbReference>
<keyword evidence="2 6" id="KW-0547">Nucleotide-binding</keyword>
<dbReference type="HAMAP" id="MF_00600">
    <property type="entry name" value="CH60"/>
    <property type="match status" value="1"/>
</dbReference>
<comment type="caution">
    <text evidence="6">Lacks conserved residue(s) required for the propagation of feature annotation.</text>
</comment>
<comment type="similarity">
    <text evidence="1 6 7">Belongs to the chaperonin (HSP60) family.</text>
</comment>
<feature type="binding site" evidence="6">
    <location>
        <position position="414"/>
    </location>
    <ligand>
        <name>ATP</name>
        <dbReference type="ChEBI" id="CHEBI:30616"/>
    </ligand>
</feature>
<comment type="subcellular location">
    <subcellularLocation>
        <location evidence="6">Cytoplasm</location>
    </subcellularLocation>
</comment>
<sequence>MAKAIDYKAVAREGMQNGVNILANAVKVTLGPKGRNVMLEKAWGAPQVTKDGVTVAEKIDLEDKLENMGAQMVKEVASKTNEIAGDGTTTATILSQAIFNEGVKLLAAGRNPMSLKRGIDLAVDAVVAELEALAKPVNKSSEIAQVGAISANNDSTIGEILAEAVEKVGNNGVITVEESQGFATELDVVEGMQWDNGWLSPYFVTDQDKQEAVLENPFILLSEGKISNIKPLVPILEAVAKAGRPLMIIAETVENEALAGLTINAMRGALKVCAVKAPGFGDRRKEMVRDIAIMTGANVVSEDTAVTLESIKPDDFGTAKKVVVGKKNTVIVEGAGSKEVVERRCEEINNMIANAASDYDREKLQERLAKLVGGVAVVKVGAPTEIEMKERKDRVEDALNATRAAVDEGIVPGGGTALVRAGRVLETLKGSNDTEQAGIAIVARAIEEPLKQIANNCGLEGTVVVEKVKKLEGSNGYNARTNEYVDLVEAGVIDPKKVTRIALQNAASVSSMLLTTECAISEAVEDED</sequence>
<comment type="subunit">
    <text evidence="6 8">Forms a cylinder of 14 subunits composed of two heptameric rings stacked back-to-back. Interacts with the co-chaperonin GroES.</text>
</comment>
<dbReference type="Proteomes" id="UP000219215">
    <property type="component" value="Chromosome DPRO"/>
</dbReference>
<dbReference type="GO" id="GO:0051082">
    <property type="term" value="F:unfolded protein binding"/>
    <property type="evidence" value="ECO:0007669"/>
    <property type="project" value="UniProtKB-UniRule"/>
</dbReference>
<protein>
    <recommendedName>
        <fullName evidence="6">Chaperonin GroEL</fullName>
        <ecNumber evidence="6">5.6.1.7</ecNumber>
    </recommendedName>
    <alternativeName>
        <fullName evidence="6">60 kDa chaperonin</fullName>
    </alternativeName>
    <alternativeName>
        <fullName evidence="6">Chaperonin-60</fullName>
        <shortName evidence="6">Cpn60</shortName>
    </alternativeName>
</protein>
<evidence type="ECO:0000256" key="1">
    <source>
        <dbReference type="ARBA" id="ARBA00006607"/>
    </source>
</evidence>
<dbReference type="InterPro" id="IPR001844">
    <property type="entry name" value="Cpn60/GroEL"/>
</dbReference>
<dbReference type="SUPFAM" id="SSF54849">
    <property type="entry name" value="GroEL-intermediate domain like"/>
    <property type="match status" value="1"/>
</dbReference>
<evidence type="ECO:0000256" key="3">
    <source>
        <dbReference type="ARBA" id="ARBA00022840"/>
    </source>
</evidence>
<evidence type="ECO:0000256" key="6">
    <source>
        <dbReference type="HAMAP-Rule" id="MF_00600"/>
    </source>
</evidence>
<keyword evidence="9" id="KW-0346">Stress response</keyword>
<dbReference type="NCBIfam" id="NF009488">
    <property type="entry name" value="PRK12850.1"/>
    <property type="match status" value="1"/>
</dbReference>
<feature type="binding site" evidence="6">
    <location>
        <begin position="86"/>
        <end position="90"/>
    </location>
    <ligand>
        <name>ATP</name>
        <dbReference type="ChEBI" id="CHEBI:30616"/>
    </ligand>
</feature>
<gene>
    <name evidence="6 9" type="primary">groEL</name>
    <name evidence="6" type="synonym">groL</name>
    <name evidence="9" type="ORF">DPRO_1425</name>
</gene>
<dbReference type="GO" id="GO:0140662">
    <property type="term" value="F:ATP-dependent protein folding chaperone"/>
    <property type="evidence" value="ECO:0007669"/>
    <property type="project" value="InterPro"/>
</dbReference>
<dbReference type="NCBIfam" id="TIGR02348">
    <property type="entry name" value="GroEL"/>
    <property type="match status" value="1"/>
</dbReference>
<dbReference type="GO" id="GO:0042026">
    <property type="term" value="P:protein refolding"/>
    <property type="evidence" value="ECO:0007669"/>
    <property type="project" value="UniProtKB-UniRule"/>
</dbReference>
<evidence type="ECO:0000256" key="5">
    <source>
        <dbReference type="ARBA" id="ARBA00023235"/>
    </source>
</evidence>
<dbReference type="Gene3D" id="3.30.260.10">
    <property type="entry name" value="TCP-1-like chaperonin intermediate domain"/>
    <property type="match status" value="1"/>
</dbReference>
<keyword evidence="10" id="KW-1185">Reference proteome</keyword>